<dbReference type="InterPro" id="IPR026579">
    <property type="entry name" value="FtsQ"/>
</dbReference>
<keyword evidence="4" id="KW-0132">Cell division</keyword>
<comment type="subcellular location">
    <subcellularLocation>
        <location evidence="1">Membrane</location>
    </subcellularLocation>
</comment>
<dbReference type="AlphaFoldDB" id="A0A3A4PA43"/>
<evidence type="ECO:0000256" key="6">
    <source>
        <dbReference type="ARBA" id="ARBA00022989"/>
    </source>
</evidence>
<evidence type="ECO:0000256" key="7">
    <source>
        <dbReference type="ARBA" id="ARBA00023136"/>
    </source>
</evidence>
<reference evidence="11 12" key="1">
    <citation type="journal article" date="2017" name="ISME J.">
        <title>Energy and carbon metabolisms in a deep terrestrial subsurface fluid microbial community.</title>
        <authorList>
            <person name="Momper L."/>
            <person name="Jungbluth S.P."/>
            <person name="Lee M.D."/>
            <person name="Amend J.P."/>
        </authorList>
    </citation>
    <scope>NUCLEOTIDE SEQUENCE [LARGE SCALE GENOMIC DNA]</scope>
    <source>
        <strain evidence="11">SURF_5</strain>
    </source>
</reference>
<dbReference type="InterPro" id="IPR034746">
    <property type="entry name" value="POTRA"/>
</dbReference>
<evidence type="ECO:0000256" key="9">
    <source>
        <dbReference type="SAM" id="Phobius"/>
    </source>
</evidence>
<evidence type="ECO:0000256" key="3">
    <source>
        <dbReference type="ARBA" id="ARBA00022519"/>
    </source>
</evidence>
<dbReference type="Pfam" id="PF08478">
    <property type="entry name" value="POTRA_1"/>
    <property type="match status" value="1"/>
</dbReference>
<dbReference type="PANTHER" id="PTHR35851">
    <property type="entry name" value="CELL DIVISION PROTEIN FTSQ"/>
    <property type="match status" value="1"/>
</dbReference>
<evidence type="ECO:0000256" key="8">
    <source>
        <dbReference type="ARBA" id="ARBA00023306"/>
    </source>
</evidence>
<name>A0A3A4PA43_ABYX5</name>
<proteinExistence type="predicted"/>
<sequence>MSSRAQKRRVFPSLSRIRAFLHRRDHRPVFAGKFFSGGTKVIQTARNKPQRRQKVKPRQRIIVAKKQKIVRAVSLSLKIAVAGCAVAVLGMTVSRFVGSSSRFSIKHIGVTGNTHVTAQTIIQQSGLKEGENIFRSVLADAAASIARIPRVHSVVVRRKLPDEIHIEIKERRPAAILLADELLVLDHEKKIIERYDPAARIDLPILTGKQLAQYTVGDVIESDGIDGALHIIDLMNELGMAKSIGISEINIDDPDDILLIAEQSGATIHLGTGDYPGKLWRLKKVTEEIQRHGRLKLASLERVDMRFETIVPAKFGS</sequence>
<protein>
    <submittedName>
        <fullName evidence="11">FtsQ-type POTRA domain-containing protein</fullName>
    </submittedName>
</protein>
<evidence type="ECO:0000259" key="10">
    <source>
        <dbReference type="PROSITE" id="PS51779"/>
    </source>
</evidence>
<feature type="transmembrane region" description="Helical" evidence="9">
    <location>
        <begin position="75"/>
        <end position="97"/>
    </location>
</feature>
<dbReference type="InterPro" id="IPR013685">
    <property type="entry name" value="POTRA_FtsQ_type"/>
</dbReference>
<dbReference type="Gene3D" id="3.10.20.310">
    <property type="entry name" value="membrane protein fhac"/>
    <property type="match status" value="1"/>
</dbReference>
<keyword evidence="6 9" id="KW-1133">Transmembrane helix</keyword>
<dbReference type="GO" id="GO:0016020">
    <property type="term" value="C:membrane"/>
    <property type="evidence" value="ECO:0007669"/>
    <property type="project" value="UniProtKB-SubCell"/>
</dbReference>
<keyword evidence="8" id="KW-0131">Cell cycle</keyword>
<keyword evidence="5 9" id="KW-0812">Transmembrane</keyword>
<keyword evidence="3" id="KW-0997">Cell inner membrane</keyword>
<keyword evidence="7 9" id="KW-0472">Membrane</keyword>
<evidence type="ECO:0000256" key="1">
    <source>
        <dbReference type="ARBA" id="ARBA00004370"/>
    </source>
</evidence>
<evidence type="ECO:0000313" key="12">
    <source>
        <dbReference type="Proteomes" id="UP000265882"/>
    </source>
</evidence>
<dbReference type="GO" id="GO:0090529">
    <property type="term" value="P:cell septum assembly"/>
    <property type="evidence" value="ECO:0007669"/>
    <property type="project" value="InterPro"/>
</dbReference>
<evidence type="ECO:0000256" key="5">
    <source>
        <dbReference type="ARBA" id="ARBA00022692"/>
    </source>
</evidence>
<dbReference type="PROSITE" id="PS51779">
    <property type="entry name" value="POTRA"/>
    <property type="match status" value="1"/>
</dbReference>
<gene>
    <name evidence="11" type="ORF">C4520_03295</name>
</gene>
<accession>A0A3A4PA43</accession>
<dbReference type="InterPro" id="IPR005548">
    <property type="entry name" value="Cell_div_FtsQ/DivIB_C"/>
</dbReference>
<organism evidence="11 12">
    <name type="scientific">Abyssobacteria bacterium (strain SURF_5)</name>
    <dbReference type="NCBI Taxonomy" id="2093360"/>
    <lineage>
        <taxon>Bacteria</taxon>
        <taxon>Pseudomonadati</taxon>
        <taxon>Candidatus Hydrogenedentota</taxon>
        <taxon>Candidatus Abyssobacteria</taxon>
    </lineage>
</organism>
<evidence type="ECO:0000256" key="4">
    <source>
        <dbReference type="ARBA" id="ARBA00022618"/>
    </source>
</evidence>
<dbReference type="Pfam" id="PF03799">
    <property type="entry name" value="FtsQ_DivIB_C"/>
    <property type="match status" value="1"/>
</dbReference>
<dbReference type="EMBL" id="QZKU01000030">
    <property type="protein sequence ID" value="RJP24804.1"/>
    <property type="molecule type" value="Genomic_DNA"/>
</dbReference>
<dbReference type="Proteomes" id="UP000265882">
    <property type="component" value="Unassembled WGS sequence"/>
</dbReference>
<feature type="domain" description="POTRA" evidence="10">
    <location>
        <begin position="103"/>
        <end position="171"/>
    </location>
</feature>
<dbReference type="PANTHER" id="PTHR35851:SF1">
    <property type="entry name" value="CELL DIVISION PROTEIN FTSQ"/>
    <property type="match status" value="1"/>
</dbReference>
<evidence type="ECO:0000313" key="11">
    <source>
        <dbReference type="EMBL" id="RJP24804.1"/>
    </source>
</evidence>
<comment type="caution">
    <text evidence="11">The sequence shown here is derived from an EMBL/GenBank/DDBJ whole genome shotgun (WGS) entry which is preliminary data.</text>
</comment>
<evidence type="ECO:0000256" key="2">
    <source>
        <dbReference type="ARBA" id="ARBA00022475"/>
    </source>
</evidence>
<keyword evidence="2" id="KW-1003">Cell membrane</keyword>